<feature type="transmembrane region" description="Helical" evidence="11">
    <location>
        <begin position="76"/>
        <end position="95"/>
    </location>
</feature>
<feature type="transmembrane region" description="Helical" evidence="11">
    <location>
        <begin position="284"/>
        <end position="307"/>
    </location>
</feature>
<evidence type="ECO:0000256" key="7">
    <source>
        <dbReference type="ARBA" id="ARBA00022824"/>
    </source>
</evidence>
<keyword evidence="5" id="KW-0808">Transferase</keyword>
<keyword evidence="14" id="KW-1185">Reference proteome</keyword>
<dbReference type="EMBL" id="KB296106">
    <property type="protein sequence ID" value="ELU12256.1"/>
    <property type="molecule type" value="Genomic_DNA"/>
</dbReference>
<evidence type="ECO:0000256" key="10">
    <source>
        <dbReference type="ARBA" id="ARBA00049506"/>
    </source>
</evidence>
<reference evidence="12 14" key="2">
    <citation type="journal article" date="2013" name="Nature">
        <title>Insights into bilaterian evolution from three spiralian genomes.</title>
        <authorList>
            <person name="Simakov O."/>
            <person name="Marletaz F."/>
            <person name="Cho S.J."/>
            <person name="Edsinger-Gonzales E."/>
            <person name="Havlak P."/>
            <person name="Hellsten U."/>
            <person name="Kuo D.H."/>
            <person name="Larsson T."/>
            <person name="Lv J."/>
            <person name="Arendt D."/>
            <person name="Savage R."/>
            <person name="Osoegawa K."/>
            <person name="de Jong P."/>
            <person name="Grimwood J."/>
            <person name="Chapman J.A."/>
            <person name="Shapiro H."/>
            <person name="Aerts A."/>
            <person name="Otillar R.P."/>
            <person name="Terry A.Y."/>
            <person name="Boore J.L."/>
            <person name="Grigoriev I.V."/>
            <person name="Lindberg D.R."/>
            <person name="Seaver E.C."/>
            <person name="Weisblat D.A."/>
            <person name="Putnam N.H."/>
            <person name="Rokhsar D.S."/>
        </authorList>
    </citation>
    <scope>NUCLEOTIDE SEQUENCE</scope>
    <source>
        <strain evidence="12 14">I ESC-2004</strain>
    </source>
</reference>
<feature type="transmembrane region" description="Helical" evidence="11">
    <location>
        <begin position="243"/>
        <end position="264"/>
    </location>
</feature>
<dbReference type="HOGENOM" id="CLU_035382_0_0_1"/>
<evidence type="ECO:0000313" key="13">
    <source>
        <dbReference type="EnsemblMetazoa" id="CapteP155940"/>
    </source>
</evidence>
<dbReference type="OMA" id="PERYGIH"/>
<dbReference type="EMBL" id="AMQN01005471">
    <property type="status" value="NOT_ANNOTATED_CDS"/>
    <property type="molecule type" value="Genomic_DNA"/>
</dbReference>
<feature type="transmembrane region" description="Helical" evidence="11">
    <location>
        <begin position="149"/>
        <end position="179"/>
    </location>
</feature>
<reference evidence="14" key="1">
    <citation type="submission" date="2012-12" db="EMBL/GenBank/DDBJ databases">
        <authorList>
            <person name="Hellsten U."/>
            <person name="Grimwood J."/>
            <person name="Chapman J.A."/>
            <person name="Shapiro H."/>
            <person name="Aerts A."/>
            <person name="Otillar R.P."/>
            <person name="Terry A.Y."/>
            <person name="Boore J.L."/>
            <person name="Simakov O."/>
            <person name="Marletaz F."/>
            <person name="Cho S.-J."/>
            <person name="Edsinger-Gonzales E."/>
            <person name="Havlak P."/>
            <person name="Kuo D.-H."/>
            <person name="Larsson T."/>
            <person name="Lv J."/>
            <person name="Arendt D."/>
            <person name="Savage R."/>
            <person name="Osoegawa K."/>
            <person name="de Jong P."/>
            <person name="Lindberg D.R."/>
            <person name="Seaver E.C."/>
            <person name="Weisblat D.A."/>
            <person name="Putnam N.H."/>
            <person name="Grigoriev I.V."/>
            <person name="Rokhsar D.S."/>
        </authorList>
    </citation>
    <scope>NUCLEOTIDE SEQUENCE</scope>
    <source>
        <strain evidence="14">I ESC-2004</strain>
    </source>
</reference>
<feature type="transmembrane region" description="Helical" evidence="11">
    <location>
        <begin position="53"/>
        <end position="70"/>
    </location>
</feature>
<evidence type="ECO:0000313" key="14">
    <source>
        <dbReference type="Proteomes" id="UP000014760"/>
    </source>
</evidence>
<evidence type="ECO:0000256" key="9">
    <source>
        <dbReference type="ARBA" id="ARBA00023136"/>
    </source>
</evidence>
<dbReference type="FunCoup" id="R7V7B0">
    <property type="interactions" value="1248"/>
</dbReference>
<dbReference type="GO" id="GO:0052925">
    <property type="term" value="F:dol-P-Man:Man(5)GlcNAc(2)-PP-Dol alpha-1,3-mannosyltransferase activity"/>
    <property type="evidence" value="ECO:0007669"/>
    <property type="project" value="UniProtKB-EC"/>
</dbReference>
<dbReference type="STRING" id="283909.R7V7B0"/>
<evidence type="ECO:0000256" key="2">
    <source>
        <dbReference type="ARBA" id="ARBA00004922"/>
    </source>
</evidence>
<keyword evidence="7" id="KW-0256">Endoplasmic reticulum</keyword>
<evidence type="ECO:0000256" key="4">
    <source>
        <dbReference type="ARBA" id="ARBA00022676"/>
    </source>
</evidence>
<comment type="catalytic activity">
    <reaction evidence="10">
        <text>an alpha-D-Man-(1-&gt;2)-alpha-D-Man-(1-&gt;2)-alpha-D-Man-(1-&gt;3)-[alpha-D-Man-(1-&gt;6)]-beta-D-Man-(1-&gt;4)-beta-D-GlcNAc-(1-&gt;4)-alpha-D-GlcNAc-diphospho-di-trans,poly-cis-dolichol + a di-trans,poly-cis-dolichyl beta-D-mannosyl phosphate = an alpha-D-Man-(1-&gt;2)-alpha-D-Man-(1-&gt;2)-alpha-D-Man-(1-&gt;3)-[alpha-D-Man-(1-&gt;3)-alpha-D-Man-(1-&gt;6)]-beta-D-Man-(1-&gt;4)-beta-D-GlcNAc-(1-&gt;4)-alpha-D-GlcNAc-diphospho-di-trans,poly-cis-dolichol + a di-trans,poly-cis-dolichyl phosphate + H(+)</text>
        <dbReference type="Rhea" id="RHEA:29527"/>
        <dbReference type="Rhea" id="RHEA-COMP:19498"/>
        <dbReference type="Rhea" id="RHEA-COMP:19501"/>
        <dbReference type="Rhea" id="RHEA-COMP:19516"/>
        <dbReference type="Rhea" id="RHEA-COMP:19517"/>
        <dbReference type="ChEBI" id="CHEBI:15378"/>
        <dbReference type="ChEBI" id="CHEBI:57683"/>
        <dbReference type="ChEBI" id="CHEBI:58211"/>
        <dbReference type="ChEBI" id="CHEBI:132515"/>
        <dbReference type="ChEBI" id="CHEBI:132516"/>
        <dbReference type="EC" id="2.4.1.258"/>
    </reaction>
    <physiologicalReaction direction="left-to-right" evidence="10">
        <dbReference type="Rhea" id="RHEA:29528"/>
    </physiologicalReaction>
</comment>
<keyword evidence="9 11" id="KW-0472">Membrane</keyword>
<dbReference type="EnsemblMetazoa" id="CapteT155940">
    <property type="protein sequence ID" value="CapteP155940"/>
    <property type="gene ID" value="CapteG155940"/>
</dbReference>
<keyword evidence="6 11" id="KW-0812">Transmembrane</keyword>
<name>R7V7B0_CAPTE</name>
<dbReference type="GO" id="GO:0005789">
    <property type="term" value="C:endoplasmic reticulum membrane"/>
    <property type="evidence" value="ECO:0007669"/>
    <property type="project" value="UniProtKB-SubCell"/>
</dbReference>
<dbReference type="Proteomes" id="UP000014760">
    <property type="component" value="Unassembled WGS sequence"/>
</dbReference>
<proteinExistence type="predicted"/>
<evidence type="ECO:0000256" key="8">
    <source>
        <dbReference type="ARBA" id="ARBA00022989"/>
    </source>
</evidence>
<evidence type="ECO:0000256" key="6">
    <source>
        <dbReference type="ARBA" id="ARBA00022692"/>
    </source>
</evidence>
<accession>R7V7B0</accession>
<gene>
    <name evidence="12" type="ORF">CAPTEDRAFT_155940</name>
</gene>
<evidence type="ECO:0000256" key="3">
    <source>
        <dbReference type="ARBA" id="ARBA00011964"/>
    </source>
</evidence>
<protein>
    <recommendedName>
        <fullName evidence="3">dolichyl-P-Man:Man5GlcNAc2-PP-dolichol alpha-1,3-mannosyltransferase</fullName>
        <ecNumber evidence="3">2.4.1.258</ecNumber>
    </recommendedName>
</protein>
<evidence type="ECO:0000256" key="1">
    <source>
        <dbReference type="ARBA" id="ARBA00004477"/>
    </source>
</evidence>
<feature type="transmembrane region" description="Helical" evidence="11">
    <location>
        <begin position="186"/>
        <end position="206"/>
    </location>
</feature>
<dbReference type="EC" id="2.4.1.258" evidence="3"/>
<dbReference type="InterPro" id="IPR007873">
    <property type="entry name" value="Glycosyltransferase_ALG3"/>
</dbReference>
<comment type="subcellular location">
    <subcellularLocation>
        <location evidence="1">Endoplasmic reticulum membrane</location>
        <topology evidence="1">Multi-pass membrane protein</topology>
    </subcellularLocation>
</comment>
<sequence>MFMLFLAEIFVNIFVVNYIKYTEIDWVAYMQEVEGVINGTFDYTQLKGDTGPLVYPAGFVYIFLGLYYITDLGRNVRLAQYIFIVFYLINILLVFNIYRKVKKVPPYVYFFMCCASYRIHSIFVLRLFNDPVAMMLLFTAVNLFVYDKWYLGCVFYSVAVSVKMNILLFAPGLLVLLLFRHGLLRTVVHLALCGVIQVLLGVPFLLENPAGYLIRAFDLGRQFFFIWTVNWRFLPEEIFLSRYFHAALLLLHLSFLLFFCFGRWNRMFGSLTNLLSKSPERENISPNYLVGILFTSNFIGICFSRSLHYQFYVWYFHTLPYLLWCCHLPSVVRLLILGVIEMSWNTYPSTDFSSASLHICHALILTSLWFSSRVGNIKKIN</sequence>
<keyword evidence="8 11" id="KW-1133">Transmembrane helix</keyword>
<reference evidence="13" key="3">
    <citation type="submission" date="2015-06" db="UniProtKB">
        <authorList>
            <consortium name="EnsemblMetazoa"/>
        </authorList>
    </citation>
    <scope>IDENTIFICATION</scope>
</reference>
<evidence type="ECO:0000256" key="5">
    <source>
        <dbReference type="ARBA" id="ARBA00022679"/>
    </source>
</evidence>
<dbReference type="OrthoDB" id="20028at2759"/>
<dbReference type="Pfam" id="PF05208">
    <property type="entry name" value="ALG3"/>
    <property type="match status" value="1"/>
</dbReference>
<dbReference type="PANTHER" id="PTHR12646:SF0">
    <property type="entry name" value="DOL-P-MAN:MAN(5)GLCNAC(2)-PP-DOL ALPHA-1,3-MANNOSYLTRANSFERASE"/>
    <property type="match status" value="1"/>
</dbReference>
<dbReference type="PANTHER" id="PTHR12646">
    <property type="entry name" value="NOT56 - RELATED"/>
    <property type="match status" value="1"/>
</dbReference>
<evidence type="ECO:0000313" key="12">
    <source>
        <dbReference type="EMBL" id="ELU12256.1"/>
    </source>
</evidence>
<dbReference type="AlphaFoldDB" id="R7V7B0"/>
<comment type="pathway">
    <text evidence="2">Protein modification; protein glycosylation.</text>
</comment>
<organism evidence="12">
    <name type="scientific">Capitella teleta</name>
    <name type="common">Polychaete worm</name>
    <dbReference type="NCBI Taxonomy" id="283909"/>
    <lineage>
        <taxon>Eukaryota</taxon>
        <taxon>Metazoa</taxon>
        <taxon>Spiralia</taxon>
        <taxon>Lophotrochozoa</taxon>
        <taxon>Annelida</taxon>
        <taxon>Polychaeta</taxon>
        <taxon>Sedentaria</taxon>
        <taxon>Scolecida</taxon>
        <taxon>Capitellidae</taxon>
        <taxon>Capitella</taxon>
    </lineage>
</organism>
<evidence type="ECO:0000256" key="11">
    <source>
        <dbReference type="SAM" id="Phobius"/>
    </source>
</evidence>
<keyword evidence="4" id="KW-0328">Glycosyltransferase</keyword>
<feature type="transmembrane region" description="Helical" evidence="11">
    <location>
        <begin position="319"/>
        <end position="340"/>
    </location>
</feature>